<gene>
    <name evidence="2" type="ORF">JF625_06920</name>
</gene>
<evidence type="ECO:0000313" key="2">
    <source>
        <dbReference type="EMBL" id="MBW8724873.1"/>
    </source>
</evidence>
<name>A0A952FH80_9PROT</name>
<dbReference type="NCBIfam" id="NF011990">
    <property type="entry name" value="PRK15446.2-6"/>
    <property type="match status" value="1"/>
</dbReference>
<dbReference type="GO" id="GO:0016810">
    <property type="term" value="F:hydrolase activity, acting on carbon-nitrogen (but not peptide) bonds"/>
    <property type="evidence" value="ECO:0007669"/>
    <property type="project" value="InterPro"/>
</dbReference>
<evidence type="ECO:0000313" key="3">
    <source>
        <dbReference type="Proteomes" id="UP000700706"/>
    </source>
</evidence>
<dbReference type="NCBIfam" id="NF011987">
    <property type="entry name" value="PRK15446.2-3"/>
    <property type="match status" value="1"/>
</dbReference>
<evidence type="ECO:0000259" key="1">
    <source>
        <dbReference type="Pfam" id="PF07969"/>
    </source>
</evidence>
<dbReference type="Gene3D" id="2.30.40.10">
    <property type="entry name" value="Urease, subunit C, domain 1"/>
    <property type="match status" value="1"/>
</dbReference>
<sequence length="402" mass="42100">MNDLTASSAAMPSPTLRPAPSLTIVGARALVDGRFEEAVIRIEAGRIAEIAGSEGRPAEDRIDGSGRLLLPGIIDLHGDAFERSLMPRPGVRFPTALALDEADRVMAGFGITTALHGVTYSWEPGLRGRETFLALAGALRSLRGRLRCDTHLHLRFEVHNHDGLADVAPLIADGTIGVVAFNDHLADIADDLVNPEKASRYPGRTGLTTEGFRALLRRVGERAPELDATVAALAGMAATAGVPMLSHDDADLETRARYRALGAHIAEFPLSRAVAADARAQGEHVVMGAPNVLRGGSHKAGNPAAAELVGAGLCSILTSDYYYPAPLHAVFRLAGEGALPLAQAWDLVAANPAAALGLADRGRIEAGRRADLLLVDPGPDGAPQPDVVATLVEGRRAFSTVG</sequence>
<proteinExistence type="predicted"/>
<comment type="caution">
    <text evidence="2">The sequence shown here is derived from an EMBL/GenBank/DDBJ whole genome shotgun (WGS) entry which is preliminary data.</text>
</comment>
<dbReference type="Pfam" id="PF07969">
    <property type="entry name" value="Amidohydro_3"/>
    <property type="match status" value="1"/>
</dbReference>
<protein>
    <submittedName>
        <fullName evidence="2">Alpha-D-ribose 1-methylphosphonate 5-triphosphate diphosphatase</fullName>
    </submittedName>
</protein>
<dbReference type="InterPro" id="IPR012696">
    <property type="entry name" value="PhnM"/>
</dbReference>
<organism evidence="2 3">
    <name type="scientific">Inquilinus limosus</name>
    <dbReference type="NCBI Taxonomy" id="171674"/>
    <lineage>
        <taxon>Bacteria</taxon>
        <taxon>Pseudomonadati</taxon>
        <taxon>Pseudomonadota</taxon>
        <taxon>Alphaproteobacteria</taxon>
        <taxon>Rhodospirillales</taxon>
        <taxon>Rhodospirillaceae</taxon>
        <taxon>Inquilinus</taxon>
    </lineage>
</organism>
<dbReference type="Proteomes" id="UP000700706">
    <property type="component" value="Unassembled WGS sequence"/>
</dbReference>
<dbReference type="InterPro" id="IPR013108">
    <property type="entry name" value="Amidohydro_3"/>
</dbReference>
<dbReference type="InterPro" id="IPR032466">
    <property type="entry name" value="Metal_Hydrolase"/>
</dbReference>
<dbReference type="AlphaFoldDB" id="A0A952FH80"/>
<dbReference type="InterPro" id="IPR011059">
    <property type="entry name" value="Metal-dep_hydrolase_composite"/>
</dbReference>
<accession>A0A952FH80</accession>
<dbReference type="InterPro" id="IPR051781">
    <property type="entry name" value="Metallo-dep_Hydrolase"/>
</dbReference>
<reference evidence="2" key="1">
    <citation type="submission" date="2020-06" db="EMBL/GenBank/DDBJ databases">
        <title>Stable isotope informed genome-resolved metagenomics uncovers potential trophic interactions in rhizosphere soil.</title>
        <authorList>
            <person name="Starr E.P."/>
            <person name="Shi S."/>
            <person name="Blazewicz S.J."/>
            <person name="Koch B.J."/>
            <person name="Probst A.J."/>
            <person name="Hungate B.A."/>
            <person name="Pett-Ridge J."/>
            <person name="Firestone M.K."/>
            <person name="Banfield J.F."/>
        </authorList>
    </citation>
    <scope>NUCLEOTIDE SEQUENCE</scope>
    <source>
        <strain evidence="2">YM_69_17</strain>
    </source>
</reference>
<dbReference type="PIRSF" id="PIRSF038971">
    <property type="entry name" value="PhnM"/>
    <property type="match status" value="1"/>
</dbReference>
<feature type="domain" description="Amidohydrolase 3" evidence="1">
    <location>
        <begin position="228"/>
        <end position="396"/>
    </location>
</feature>
<dbReference type="PANTHER" id="PTHR43135">
    <property type="entry name" value="ALPHA-D-RIBOSE 1-METHYLPHOSPHONATE 5-TRIPHOSPHATE DIPHOSPHATASE"/>
    <property type="match status" value="1"/>
</dbReference>
<dbReference type="PANTHER" id="PTHR43135:SF3">
    <property type="entry name" value="ALPHA-D-RIBOSE 1-METHYLPHOSPHONATE 5-TRIPHOSPHATE DIPHOSPHATASE"/>
    <property type="match status" value="1"/>
</dbReference>
<dbReference type="SUPFAM" id="SSF51338">
    <property type="entry name" value="Composite domain of metallo-dependent hydrolases"/>
    <property type="match status" value="1"/>
</dbReference>
<dbReference type="GO" id="GO:0019700">
    <property type="term" value="P:organic phosphonate catabolic process"/>
    <property type="evidence" value="ECO:0007669"/>
    <property type="project" value="InterPro"/>
</dbReference>
<dbReference type="Gene3D" id="3.20.20.140">
    <property type="entry name" value="Metal-dependent hydrolases"/>
    <property type="match status" value="2"/>
</dbReference>
<dbReference type="EMBL" id="JAEKLZ010000148">
    <property type="protein sequence ID" value="MBW8724873.1"/>
    <property type="molecule type" value="Genomic_DNA"/>
</dbReference>
<dbReference type="SUPFAM" id="SSF51556">
    <property type="entry name" value="Metallo-dependent hydrolases"/>
    <property type="match status" value="1"/>
</dbReference>